<dbReference type="InterPro" id="IPR002104">
    <property type="entry name" value="Integrase_catalytic"/>
</dbReference>
<dbReference type="InterPro" id="IPR011010">
    <property type="entry name" value="DNA_brk_join_enz"/>
</dbReference>
<evidence type="ECO:0000256" key="5">
    <source>
        <dbReference type="ARBA" id="ARBA00023125"/>
    </source>
</evidence>
<keyword evidence="6" id="KW-0233">DNA recombination</keyword>
<organism evidence="9">
    <name type="scientific">Siphoviridae sp. ctrfD19</name>
    <dbReference type="NCBI Taxonomy" id="2826478"/>
    <lineage>
        <taxon>Viruses</taxon>
        <taxon>Duplodnaviria</taxon>
        <taxon>Heunggongvirae</taxon>
        <taxon>Uroviricota</taxon>
        <taxon>Caudoviricetes</taxon>
    </lineage>
</organism>
<evidence type="ECO:0000313" key="9">
    <source>
        <dbReference type="EMBL" id="DAD76197.1"/>
    </source>
</evidence>
<evidence type="ECO:0000256" key="4">
    <source>
        <dbReference type="ARBA" id="ARBA00022801"/>
    </source>
</evidence>
<dbReference type="GO" id="GO:0015074">
    <property type="term" value="P:DNA integration"/>
    <property type="evidence" value="ECO:0007669"/>
    <property type="project" value="InterPro"/>
</dbReference>
<evidence type="ECO:0000256" key="2">
    <source>
        <dbReference type="ARBA" id="ARBA00016082"/>
    </source>
</evidence>
<dbReference type="PROSITE" id="PS51898">
    <property type="entry name" value="TYR_RECOMBINASE"/>
    <property type="match status" value="1"/>
</dbReference>
<dbReference type="GO" id="GO:0044826">
    <property type="term" value="P:viral genome integration into host DNA"/>
    <property type="evidence" value="ECO:0007669"/>
    <property type="project" value="UniProtKB-KW"/>
</dbReference>
<accession>A0A8S5M1L6</accession>
<reference evidence="9" key="1">
    <citation type="journal article" date="2021" name="Proc. Natl. Acad. Sci. U.S.A.">
        <title>A Catalog of Tens of Thousands of Viruses from Human Metagenomes Reveals Hidden Associations with Chronic Diseases.</title>
        <authorList>
            <person name="Tisza M.J."/>
            <person name="Buck C.B."/>
        </authorList>
    </citation>
    <scope>NUCLEOTIDE SEQUENCE</scope>
    <source>
        <strain evidence="9">CtrfD19</strain>
    </source>
</reference>
<evidence type="ECO:0000256" key="1">
    <source>
        <dbReference type="ARBA" id="ARBA00008857"/>
    </source>
</evidence>
<dbReference type="PANTHER" id="PTHR30349">
    <property type="entry name" value="PHAGE INTEGRASE-RELATED"/>
    <property type="match status" value="1"/>
</dbReference>
<dbReference type="PANTHER" id="PTHR30349:SF41">
    <property type="entry name" value="INTEGRASE_RECOMBINASE PROTEIN MJ0367-RELATED"/>
    <property type="match status" value="1"/>
</dbReference>
<keyword evidence="4" id="KW-0378">Hydrolase</keyword>
<dbReference type="InterPro" id="IPR050090">
    <property type="entry name" value="Tyrosine_recombinase_XerCD"/>
</dbReference>
<dbReference type="Gene3D" id="1.10.443.10">
    <property type="entry name" value="Intergrase catalytic core"/>
    <property type="match status" value="1"/>
</dbReference>
<protein>
    <recommendedName>
        <fullName evidence="2">Integrase</fullName>
    </recommendedName>
</protein>
<keyword evidence="7" id="KW-1160">Virus entry into host cell</keyword>
<keyword evidence="7" id="KW-1179">Viral genome integration</keyword>
<evidence type="ECO:0000259" key="8">
    <source>
        <dbReference type="PROSITE" id="PS51898"/>
    </source>
</evidence>
<sequence length="369" mass="43412">MWVEESKNGKFKFCERYEDYLTGKTKRVSITMDKNTAQTRKTAQKTLELKIQQAMGTRPDHQCTLKELVEEYRKDQKKTVKQSTYSRNYFACNAIMKMLGESTIVEHMTAKYVRSRFRDSGKENSTLNEHLTRFRALIRWGYSNDMISDITFLEKIEPFKDLPHKQKIQDKYLESDQLKALLDGMDHTLWRLCTEFMALSGLRVGELIALDRIDVDFKNKVIHVTKNYDYINQIVTSPKSFCSIRDVYMQEELENVCKQLNALMLRRRLMFNIGKPALFLFSRNGTYIHYYSYNKYLRENSKRVLGRAITPHALRHTHASLLLEQGISIDTISRRLGHENSKVTKEIYLHVTKKLTEKDNEQIAKVSIF</sequence>
<keyword evidence="5" id="KW-0238">DNA-binding</keyword>
<dbReference type="EMBL" id="BK014797">
    <property type="protein sequence ID" value="DAD76197.1"/>
    <property type="molecule type" value="Genomic_DNA"/>
</dbReference>
<dbReference type="GO" id="GO:0003677">
    <property type="term" value="F:DNA binding"/>
    <property type="evidence" value="ECO:0007669"/>
    <property type="project" value="UniProtKB-KW"/>
</dbReference>
<proteinExistence type="inferred from homology"/>
<dbReference type="CDD" id="cd01189">
    <property type="entry name" value="INT_ICEBs1_C_like"/>
    <property type="match status" value="1"/>
</dbReference>
<evidence type="ECO:0000256" key="7">
    <source>
        <dbReference type="ARBA" id="ARBA00023195"/>
    </source>
</evidence>
<dbReference type="GO" id="GO:0016787">
    <property type="term" value="F:hydrolase activity"/>
    <property type="evidence" value="ECO:0007669"/>
    <property type="project" value="UniProtKB-KW"/>
</dbReference>
<keyword evidence="3" id="KW-0808">Transferase</keyword>
<dbReference type="SUPFAM" id="SSF56349">
    <property type="entry name" value="DNA breaking-rejoining enzymes"/>
    <property type="match status" value="1"/>
</dbReference>
<evidence type="ECO:0000256" key="3">
    <source>
        <dbReference type="ARBA" id="ARBA00022679"/>
    </source>
</evidence>
<dbReference type="InterPro" id="IPR013762">
    <property type="entry name" value="Integrase-like_cat_sf"/>
</dbReference>
<dbReference type="GO" id="GO:0075713">
    <property type="term" value="P:establishment of integrated proviral latency"/>
    <property type="evidence" value="ECO:0007669"/>
    <property type="project" value="UniProtKB-KW"/>
</dbReference>
<dbReference type="GO" id="GO:0006310">
    <property type="term" value="P:DNA recombination"/>
    <property type="evidence" value="ECO:0007669"/>
    <property type="project" value="UniProtKB-KW"/>
</dbReference>
<name>A0A8S5M1L6_9CAUD</name>
<dbReference type="GO" id="GO:0016740">
    <property type="term" value="F:transferase activity"/>
    <property type="evidence" value="ECO:0007669"/>
    <property type="project" value="UniProtKB-KW"/>
</dbReference>
<feature type="domain" description="Tyr recombinase" evidence="8">
    <location>
        <begin position="168"/>
        <end position="365"/>
    </location>
</feature>
<dbReference type="Pfam" id="PF00589">
    <property type="entry name" value="Phage_integrase"/>
    <property type="match status" value="1"/>
</dbReference>
<comment type="similarity">
    <text evidence="1">Belongs to the 'phage' integrase family.</text>
</comment>
<keyword evidence="7" id="KW-0229">DNA integration</keyword>
<evidence type="ECO:0000256" key="6">
    <source>
        <dbReference type="ARBA" id="ARBA00023172"/>
    </source>
</evidence>